<reference evidence="1 2" key="1">
    <citation type="submission" date="2017-05" db="EMBL/GenBank/DDBJ databases">
        <title>The Genome Sequence of Enterococcus mundtii 6B1_DIV0119.</title>
        <authorList>
            <consortium name="The Broad Institute Genomics Platform"/>
            <consortium name="The Broad Institute Genomic Center for Infectious Diseases"/>
            <person name="Earl A."/>
            <person name="Manson A."/>
            <person name="Schwartman J."/>
            <person name="Gilmore M."/>
            <person name="Abouelleil A."/>
            <person name="Cao P."/>
            <person name="Chapman S."/>
            <person name="Cusick C."/>
            <person name="Shea T."/>
            <person name="Young S."/>
            <person name="Neafsey D."/>
            <person name="Nusbaum C."/>
            <person name="Birren B."/>
        </authorList>
    </citation>
    <scope>NUCLEOTIDE SEQUENCE [LARGE SCALE GENOMIC DNA]</scope>
    <source>
        <strain evidence="1 2">6B1_DIV0119</strain>
    </source>
</reference>
<proteinExistence type="predicted"/>
<evidence type="ECO:0000313" key="2">
    <source>
        <dbReference type="Proteomes" id="UP000195024"/>
    </source>
</evidence>
<dbReference type="Proteomes" id="UP000195024">
    <property type="component" value="Unassembled WGS sequence"/>
</dbReference>
<accession>A0A242L1I5</accession>
<dbReference type="EMBL" id="NGMS01000001">
    <property type="protein sequence ID" value="OTP27981.1"/>
    <property type="molecule type" value="Genomic_DNA"/>
</dbReference>
<organism evidence="1 2">
    <name type="scientific">Enterococcus mundtii</name>
    <dbReference type="NCBI Taxonomy" id="53346"/>
    <lineage>
        <taxon>Bacteria</taxon>
        <taxon>Bacillati</taxon>
        <taxon>Bacillota</taxon>
        <taxon>Bacilli</taxon>
        <taxon>Lactobacillales</taxon>
        <taxon>Enterococcaceae</taxon>
        <taxon>Enterococcus</taxon>
    </lineage>
</organism>
<dbReference type="AlphaFoldDB" id="A0A242L1I5"/>
<evidence type="ECO:0000313" key="1">
    <source>
        <dbReference type="EMBL" id="OTP27981.1"/>
    </source>
</evidence>
<comment type="caution">
    <text evidence="1">The sequence shown here is derived from an EMBL/GenBank/DDBJ whole genome shotgun (WGS) entry which is preliminary data.</text>
</comment>
<sequence>MIHKNFSIFTNAKDGYEKPVSTVYFNPILMYESS</sequence>
<gene>
    <name evidence="1" type="ORF">A5802_001719</name>
</gene>
<name>A0A242L1I5_ENTMU</name>
<protein>
    <submittedName>
        <fullName evidence="1">Uncharacterized protein</fullName>
    </submittedName>
</protein>